<evidence type="ECO:0000313" key="16">
    <source>
        <dbReference type="Proteomes" id="UP000663992"/>
    </source>
</evidence>
<evidence type="ECO:0000313" key="15">
    <source>
        <dbReference type="EMBL" id="MBN7819415.1"/>
    </source>
</evidence>
<sequence length="664" mass="75009">MLRHFAIISVFPLCLSANELERISVTAKPAQSLPLSHSRIDAEQLSLLGATHIAESLASQPGVWISRGNGQEHLTAIRSPVLTGAGACGAFLVSEDGIPIRASGFCNANQLFELNSEQAYAVDVYRGPGSSWYGSNAVHGIINLTSRPLPEYATSEVKIEAGPHQYQRGSFALGNPDFLAYGNLVHDGGYQASSGYEQQKINLAYQQTLGEWHVVHRLAATHLNQQTAGYISGYDAYRDKDLRRTNDNPDAYRHASSLRFVSSFSHQLDEQQSWQIRPYARWQQMDFLQHYVPWQAREDNSQQCVGLQTRYLFESEKLNWQAGMDAEVSEGELQEFQDKPFSPNIPQGMHYDYQVIARNLSPFASLTWQTDTQWQLTASLRFDLQQYDYRNHLSEGSACAESVSVCRFYRPDSQTLTYQQWSPSLAAQYALSASSHVYARVSRGYRAPQATELFRLQDGQEAANLDAEQLTSIESGLRGNWGTLDYDLALYWMDKQHLIFQDTERQNVSNGHTRHQGIEIALAGQLGTQWYWHATGNLAKHTYQSAVKLANENIAGNDMDTAPRQQFSARVGRRGVDDSVLELEWLHMGRYYLDPQNSASYPGHSLLHLRAQYPLSQNWQIGLRLINLTNRDYAERADIGFGQYRYFVGQPRSLYLSVSANWSS</sequence>
<evidence type="ECO:0000256" key="10">
    <source>
        <dbReference type="ARBA" id="ARBA00023237"/>
    </source>
</evidence>
<dbReference type="InterPro" id="IPR037066">
    <property type="entry name" value="Plug_dom_sf"/>
</dbReference>
<keyword evidence="5 11" id="KW-0812">Transmembrane</keyword>
<evidence type="ECO:0000259" key="14">
    <source>
        <dbReference type="Pfam" id="PF07715"/>
    </source>
</evidence>
<comment type="similarity">
    <text evidence="11 12">Belongs to the TonB-dependent receptor family.</text>
</comment>
<name>A0ABS3CT14_9ALTE</name>
<reference evidence="15 16" key="1">
    <citation type="submission" date="2021-03" db="EMBL/GenBank/DDBJ databases">
        <title>novel species isolated from a fishpond in China.</title>
        <authorList>
            <person name="Lu H."/>
            <person name="Cai Z."/>
        </authorList>
    </citation>
    <scope>NUCLEOTIDE SEQUENCE [LARGE SCALE GENOMIC DNA]</scope>
    <source>
        <strain evidence="15 16">Y57</strain>
    </source>
</reference>
<keyword evidence="8 12" id="KW-0798">TonB box</keyword>
<evidence type="ECO:0000256" key="7">
    <source>
        <dbReference type="ARBA" id="ARBA00023065"/>
    </source>
</evidence>
<organism evidence="15 16">
    <name type="scientific">Bowmanella yangjiangensis</name>
    <dbReference type="NCBI Taxonomy" id="2811230"/>
    <lineage>
        <taxon>Bacteria</taxon>
        <taxon>Pseudomonadati</taxon>
        <taxon>Pseudomonadota</taxon>
        <taxon>Gammaproteobacteria</taxon>
        <taxon>Alteromonadales</taxon>
        <taxon>Alteromonadaceae</taxon>
        <taxon>Bowmanella</taxon>
    </lineage>
</organism>
<dbReference type="Pfam" id="PF07715">
    <property type="entry name" value="Plug"/>
    <property type="match status" value="1"/>
</dbReference>
<keyword evidence="7" id="KW-0406">Ion transport</keyword>
<dbReference type="InterPro" id="IPR039426">
    <property type="entry name" value="TonB-dep_rcpt-like"/>
</dbReference>
<dbReference type="PANTHER" id="PTHR32552:SF81">
    <property type="entry name" value="TONB-DEPENDENT OUTER MEMBRANE RECEPTOR"/>
    <property type="match status" value="1"/>
</dbReference>
<evidence type="ECO:0000259" key="13">
    <source>
        <dbReference type="Pfam" id="PF00593"/>
    </source>
</evidence>
<dbReference type="EMBL" id="JAFKCS010000004">
    <property type="protein sequence ID" value="MBN7819415.1"/>
    <property type="molecule type" value="Genomic_DNA"/>
</dbReference>
<dbReference type="SUPFAM" id="SSF56935">
    <property type="entry name" value="Porins"/>
    <property type="match status" value="1"/>
</dbReference>
<accession>A0ABS3CT14</accession>
<dbReference type="Gene3D" id="2.40.170.20">
    <property type="entry name" value="TonB-dependent receptor, beta-barrel domain"/>
    <property type="match status" value="1"/>
</dbReference>
<evidence type="ECO:0000256" key="11">
    <source>
        <dbReference type="PROSITE-ProRule" id="PRU01360"/>
    </source>
</evidence>
<proteinExistence type="inferred from homology"/>
<gene>
    <name evidence="15" type="ORF">J0A65_06035</name>
</gene>
<keyword evidence="4" id="KW-0410">Iron transport</keyword>
<dbReference type="Gene3D" id="2.170.130.10">
    <property type="entry name" value="TonB-dependent receptor, plug domain"/>
    <property type="match status" value="1"/>
</dbReference>
<evidence type="ECO:0000256" key="4">
    <source>
        <dbReference type="ARBA" id="ARBA00022496"/>
    </source>
</evidence>
<evidence type="ECO:0000256" key="3">
    <source>
        <dbReference type="ARBA" id="ARBA00022452"/>
    </source>
</evidence>
<keyword evidence="6" id="KW-0408">Iron</keyword>
<keyword evidence="2 11" id="KW-0813">Transport</keyword>
<feature type="domain" description="TonB-dependent receptor plug" evidence="14">
    <location>
        <begin position="30"/>
        <end position="141"/>
    </location>
</feature>
<dbReference type="Pfam" id="PF00593">
    <property type="entry name" value="TonB_dep_Rec_b-barrel"/>
    <property type="match status" value="1"/>
</dbReference>
<evidence type="ECO:0000256" key="5">
    <source>
        <dbReference type="ARBA" id="ARBA00022692"/>
    </source>
</evidence>
<dbReference type="InterPro" id="IPR000531">
    <property type="entry name" value="Beta-barrel_TonB"/>
</dbReference>
<keyword evidence="16" id="KW-1185">Reference proteome</keyword>
<dbReference type="Proteomes" id="UP000663992">
    <property type="component" value="Unassembled WGS sequence"/>
</dbReference>
<keyword evidence="10 11" id="KW-0998">Cell outer membrane</keyword>
<comment type="subcellular location">
    <subcellularLocation>
        <location evidence="1 11">Cell outer membrane</location>
        <topology evidence="1 11">Multi-pass membrane protein</topology>
    </subcellularLocation>
</comment>
<evidence type="ECO:0000256" key="2">
    <source>
        <dbReference type="ARBA" id="ARBA00022448"/>
    </source>
</evidence>
<evidence type="ECO:0000256" key="1">
    <source>
        <dbReference type="ARBA" id="ARBA00004571"/>
    </source>
</evidence>
<evidence type="ECO:0000256" key="9">
    <source>
        <dbReference type="ARBA" id="ARBA00023136"/>
    </source>
</evidence>
<evidence type="ECO:0000256" key="8">
    <source>
        <dbReference type="ARBA" id="ARBA00023077"/>
    </source>
</evidence>
<comment type="caution">
    <text evidence="15">The sequence shown here is derived from an EMBL/GenBank/DDBJ whole genome shotgun (WGS) entry which is preliminary data.</text>
</comment>
<keyword evidence="15" id="KW-0675">Receptor</keyword>
<keyword evidence="9 11" id="KW-0472">Membrane</keyword>
<dbReference type="InterPro" id="IPR012910">
    <property type="entry name" value="Plug_dom"/>
</dbReference>
<evidence type="ECO:0000256" key="6">
    <source>
        <dbReference type="ARBA" id="ARBA00023004"/>
    </source>
</evidence>
<dbReference type="PANTHER" id="PTHR32552">
    <property type="entry name" value="FERRICHROME IRON RECEPTOR-RELATED"/>
    <property type="match status" value="1"/>
</dbReference>
<keyword evidence="3 11" id="KW-1134">Transmembrane beta strand</keyword>
<dbReference type="InterPro" id="IPR036942">
    <property type="entry name" value="Beta-barrel_TonB_sf"/>
</dbReference>
<protein>
    <submittedName>
        <fullName evidence="15">TonB-dependent receptor</fullName>
    </submittedName>
</protein>
<feature type="domain" description="TonB-dependent receptor-like beta-barrel" evidence="13">
    <location>
        <begin position="234"/>
        <end position="628"/>
    </location>
</feature>
<dbReference type="PROSITE" id="PS52016">
    <property type="entry name" value="TONB_DEPENDENT_REC_3"/>
    <property type="match status" value="1"/>
</dbReference>
<evidence type="ECO:0000256" key="12">
    <source>
        <dbReference type="RuleBase" id="RU003357"/>
    </source>
</evidence>